<dbReference type="Gene3D" id="3.20.19.10">
    <property type="entry name" value="Aconitase, domain 4"/>
    <property type="match status" value="1"/>
</dbReference>
<evidence type="ECO:0000256" key="9">
    <source>
        <dbReference type="ARBA" id="ARBA00023304"/>
    </source>
</evidence>
<sequence>MTPLVRLTAIAAPLMRENIDTDAIIPSREMKTVSKTGLADGLFAGWRYSEIDSRTPDPVFILNQPPYDRANVLISGANFGCGSSREHAVWALAEYGFRAVVAPSFSPIFEGNCIRNGVAPIILPLPAVERIAAIVATRPHITIDLETQTVRAGDEEWRFSLGNEPRQMLMQGLDAIELTLQRRPEIATFRAMDSERRPWAYLSGQHGPSA</sequence>
<dbReference type="InterPro" id="IPR033940">
    <property type="entry name" value="IPMI_Swivel"/>
</dbReference>
<dbReference type="HAMAP" id="MF_01031">
    <property type="entry name" value="LeuD_type1"/>
    <property type="match status" value="1"/>
</dbReference>
<dbReference type="GO" id="GO:0009098">
    <property type="term" value="P:L-leucine biosynthetic process"/>
    <property type="evidence" value="ECO:0007669"/>
    <property type="project" value="UniProtKB-UniRule"/>
</dbReference>
<accession>A0A7W9EGA7</accession>
<feature type="domain" description="Aconitase A/isopropylmalate dehydratase small subunit swivel" evidence="11">
    <location>
        <begin position="3"/>
        <end position="123"/>
    </location>
</feature>
<evidence type="ECO:0000256" key="4">
    <source>
        <dbReference type="ARBA" id="ARBA00009845"/>
    </source>
</evidence>
<evidence type="ECO:0000256" key="7">
    <source>
        <dbReference type="ARBA" id="ARBA00022605"/>
    </source>
</evidence>
<dbReference type="InterPro" id="IPR050075">
    <property type="entry name" value="LeuD"/>
</dbReference>
<keyword evidence="6 10" id="KW-0432">Leucine biosynthesis</keyword>
<dbReference type="GO" id="GO:0003861">
    <property type="term" value="F:3-isopropylmalate dehydratase activity"/>
    <property type="evidence" value="ECO:0007669"/>
    <property type="project" value="UniProtKB-UniRule"/>
</dbReference>
<name>A0A7W9EGA7_9SPHN</name>
<evidence type="ECO:0000256" key="5">
    <source>
        <dbReference type="ARBA" id="ARBA00011271"/>
    </source>
</evidence>
<keyword evidence="9 10" id="KW-0100">Branched-chain amino acid biosynthesis</keyword>
<evidence type="ECO:0000256" key="2">
    <source>
        <dbReference type="ARBA" id="ARBA00002695"/>
    </source>
</evidence>
<dbReference type="Proteomes" id="UP000549617">
    <property type="component" value="Unassembled WGS sequence"/>
</dbReference>
<dbReference type="InterPro" id="IPR004431">
    <property type="entry name" value="3-IsopropMal_deHydase_ssu"/>
</dbReference>
<dbReference type="InterPro" id="IPR015928">
    <property type="entry name" value="Aconitase/3IPM_dehydase_swvl"/>
</dbReference>
<dbReference type="EMBL" id="JACIJC010000004">
    <property type="protein sequence ID" value="MBB5686900.1"/>
    <property type="molecule type" value="Genomic_DNA"/>
</dbReference>
<comment type="similarity">
    <text evidence="4 10">Belongs to the LeuD family. LeuD type 1 subfamily.</text>
</comment>
<evidence type="ECO:0000256" key="6">
    <source>
        <dbReference type="ARBA" id="ARBA00022430"/>
    </source>
</evidence>
<evidence type="ECO:0000256" key="10">
    <source>
        <dbReference type="HAMAP-Rule" id="MF_01031"/>
    </source>
</evidence>
<dbReference type="EC" id="4.2.1.33" evidence="10"/>
<evidence type="ECO:0000313" key="12">
    <source>
        <dbReference type="EMBL" id="MBB5686900.1"/>
    </source>
</evidence>
<dbReference type="AlphaFoldDB" id="A0A7W9EGA7"/>
<comment type="subunit">
    <text evidence="5 10">Heterodimer of LeuC and LeuD.</text>
</comment>
<protein>
    <recommendedName>
        <fullName evidence="10">3-isopropylmalate dehydratase small subunit</fullName>
        <ecNumber evidence="10">4.2.1.33</ecNumber>
    </recommendedName>
    <alternativeName>
        <fullName evidence="10">Alpha-IPM isomerase</fullName>
        <shortName evidence="10">IPMI</shortName>
    </alternativeName>
    <alternativeName>
        <fullName evidence="10">Isopropylmalate isomerase</fullName>
    </alternativeName>
</protein>
<evidence type="ECO:0000256" key="1">
    <source>
        <dbReference type="ARBA" id="ARBA00000491"/>
    </source>
</evidence>
<comment type="caution">
    <text evidence="12">The sequence shown here is derived from an EMBL/GenBank/DDBJ whole genome shotgun (WGS) entry which is preliminary data.</text>
</comment>
<evidence type="ECO:0000259" key="11">
    <source>
        <dbReference type="Pfam" id="PF00694"/>
    </source>
</evidence>
<comment type="function">
    <text evidence="2 10">Catalyzes the isomerization between 2-isopropylmalate and 3-isopropylmalate, via the formation of 2-isopropylmaleate.</text>
</comment>
<reference evidence="12 13" key="1">
    <citation type="submission" date="2020-08" db="EMBL/GenBank/DDBJ databases">
        <title>Genomic Encyclopedia of Type Strains, Phase IV (KMG-IV): sequencing the most valuable type-strain genomes for metagenomic binning, comparative biology and taxonomic classification.</title>
        <authorList>
            <person name="Goeker M."/>
        </authorList>
    </citation>
    <scope>NUCLEOTIDE SEQUENCE [LARGE SCALE GENOMIC DNA]</scope>
    <source>
        <strain evidence="12 13">DSM 25079</strain>
    </source>
</reference>
<dbReference type="CDD" id="cd01577">
    <property type="entry name" value="IPMI_Swivel"/>
    <property type="match status" value="1"/>
</dbReference>
<comment type="pathway">
    <text evidence="3 10">Amino-acid biosynthesis; L-leucine biosynthesis; L-leucine from 3-methyl-2-oxobutanoate: step 2/4.</text>
</comment>
<dbReference type="InterPro" id="IPR000573">
    <property type="entry name" value="AconitaseA/IPMdHydase_ssu_swvl"/>
</dbReference>
<evidence type="ECO:0000313" key="13">
    <source>
        <dbReference type="Proteomes" id="UP000549617"/>
    </source>
</evidence>
<comment type="catalytic activity">
    <reaction evidence="1 10">
        <text>(2R,3S)-3-isopropylmalate = (2S)-2-isopropylmalate</text>
        <dbReference type="Rhea" id="RHEA:32287"/>
        <dbReference type="ChEBI" id="CHEBI:1178"/>
        <dbReference type="ChEBI" id="CHEBI:35121"/>
        <dbReference type="EC" id="4.2.1.33"/>
    </reaction>
</comment>
<organism evidence="12 13">
    <name type="scientific">Sphingobium boeckii</name>
    <dbReference type="NCBI Taxonomy" id="1082345"/>
    <lineage>
        <taxon>Bacteria</taxon>
        <taxon>Pseudomonadati</taxon>
        <taxon>Pseudomonadota</taxon>
        <taxon>Alphaproteobacteria</taxon>
        <taxon>Sphingomonadales</taxon>
        <taxon>Sphingomonadaceae</taxon>
        <taxon>Sphingobium</taxon>
    </lineage>
</organism>
<keyword evidence="8 10" id="KW-0456">Lyase</keyword>
<proteinExistence type="inferred from homology"/>
<gene>
    <name evidence="10" type="primary">leuD</name>
    <name evidence="12" type="ORF">FHS49_002924</name>
</gene>
<keyword evidence="7 10" id="KW-0028">Amino-acid biosynthesis</keyword>
<dbReference type="SUPFAM" id="SSF52016">
    <property type="entry name" value="LeuD/IlvD-like"/>
    <property type="match status" value="1"/>
</dbReference>
<dbReference type="UniPathway" id="UPA00048">
    <property type="reaction ID" value="UER00071"/>
</dbReference>
<dbReference type="GO" id="GO:0009316">
    <property type="term" value="C:3-isopropylmalate dehydratase complex"/>
    <property type="evidence" value="ECO:0007669"/>
    <property type="project" value="InterPro"/>
</dbReference>
<dbReference type="NCBIfam" id="TIGR00171">
    <property type="entry name" value="leuD"/>
    <property type="match status" value="1"/>
</dbReference>
<dbReference type="PANTHER" id="PTHR43345:SF5">
    <property type="entry name" value="3-ISOPROPYLMALATE DEHYDRATASE SMALL SUBUNIT"/>
    <property type="match status" value="1"/>
</dbReference>
<evidence type="ECO:0000256" key="8">
    <source>
        <dbReference type="ARBA" id="ARBA00023239"/>
    </source>
</evidence>
<dbReference type="NCBIfam" id="NF002458">
    <property type="entry name" value="PRK01641.1"/>
    <property type="match status" value="1"/>
</dbReference>
<dbReference type="RefSeq" id="WP_184019744.1">
    <property type="nucleotide sequence ID" value="NZ_JACIJC010000004.1"/>
</dbReference>
<evidence type="ECO:0000256" key="3">
    <source>
        <dbReference type="ARBA" id="ARBA00004729"/>
    </source>
</evidence>
<keyword evidence="13" id="KW-1185">Reference proteome</keyword>
<dbReference type="Pfam" id="PF00694">
    <property type="entry name" value="Aconitase_C"/>
    <property type="match status" value="1"/>
</dbReference>
<dbReference type="PANTHER" id="PTHR43345">
    <property type="entry name" value="3-ISOPROPYLMALATE DEHYDRATASE SMALL SUBUNIT 2-RELATED-RELATED"/>
    <property type="match status" value="1"/>
</dbReference>